<feature type="compositionally biased region" description="Basic and acidic residues" evidence="6">
    <location>
        <begin position="179"/>
        <end position="189"/>
    </location>
</feature>
<keyword evidence="2" id="KW-1003">Cell membrane</keyword>
<dbReference type="InterPro" id="IPR008978">
    <property type="entry name" value="HSP20-like_chaperone"/>
</dbReference>
<evidence type="ECO:0000256" key="1">
    <source>
        <dbReference type="ARBA" id="ARBA00004162"/>
    </source>
</evidence>
<dbReference type="GO" id="GO:0006952">
    <property type="term" value="P:defense response"/>
    <property type="evidence" value="ECO:0007669"/>
    <property type="project" value="UniProtKB-KW"/>
</dbReference>
<evidence type="ECO:0000256" key="3">
    <source>
        <dbReference type="ARBA" id="ARBA00022821"/>
    </source>
</evidence>
<protein>
    <recommendedName>
        <fullName evidence="8">SHSP domain-containing protein</fullName>
    </recommendedName>
</protein>
<dbReference type="InterPro" id="IPR002068">
    <property type="entry name" value="A-crystallin/Hsp20_dom"/>
</dbReference>
<evidence type="ECO:0000259" key="8">
    <source>
        <dbReference type="PROSITE" id="PS01031"/>
    </source>
</evidence>
<evidence type="ECO:0000256" key="2">
    <source>
        <dbReference type="ARBA" id="ARBA00022475"/>
    </source>
</evidence>
<dbReference type="PROSITE" id="PS01031">
    <property type="entry name" value="SHSP"/>
    <property type="match status" value="1"/>
</dbReference>
<keyword evidence="10" id="KW-1185">Reference proteome</keyword>
<keyword evidence="7" id="KW-0472">Membrane</keyword>
<dbReference type="AlphaFoldDB" id="A0A811RVA5"/>
<evidence type="ECO:0000256" key="5">
    <source>
        <dbReference type="RuleBase" id="RU003616"/>
    </source>
</evidence>
<evidence type="ECO:0000256" key="4">
    <source>
        <dbReference type="PROSITE-ProRule" id="PRU00285"/>
    </source>
</evidence>
<dbReference type="PANTHER" id="PTHR43670:SF114">
    <property type="entry name" value="OS05G0592000 PROTEIN"/>
    <property type="match status" value="1"/>
</dbReference>
<comment type="subcellular location">
    <subcellularLocation>
        <location evidence="1">Cell membrane</location>
        <topology evidence="1">Single-pass membrane protein</topology>
    </subcellularLocation>
</comment>
<dbReference type="SUPFAM" id="SSF49764">
    <property type="entry name" value="HSP20-like chaperones"/>
    <property type="match status" value="1"/>
</dbReference>
<comment type="caution">
    <text evidence="9">The sequence shown here is derived from an EMBL/GenBank/DDBJ whole genome shotgun (WGS) entry which is preliminary data.</text>
</comment>
<evidence type="ECO:0000256" key="6">
    <source>
        <dbReference type="SAM" id="MobiDB-lite"/>
    </source>
</evidence>
<dbReference type="PANTHER" id="PTHR43670">
    <property type="entry name" value="HEAT SHOCK PROTEIN 26"/>
    <property type="match status" value="1"/>
</dbReference>
<evidence type="ECO:0000256" key="7">
    <source>
        <dbReference type="SAM" id="Phobius"/>
    </source>
</evidence>
<keyword evidence="7" id="KW-1133">Transmembrane helix</keyword>
<dbReference type="CDD" id="cd06464">
    <property type="entry name" value="ACD_sHsps-like"/>
    <property type="match status" value="1"/>
</dbReference>
<sequence>MATAGSKHAAAADQEFDPRYEWQENATSFILRIHLSGFRKQDFRVQVDSAGRLTVRGQRSDAAANPRHSRFSKVFQLPSTSNLDDIAGRFEAGVLTLTVPKRLPASQQQQLQDLAEAKQQAKAPPAGDAKPTPTQDQRKGKEDEDAKKPKDDAIPKPKAKDEDATTKKPAAEQQVVDAKSGKPEPEQQHKAAAPPPPAVRKEEGKSKPGAAAAAPAPAAATDTKEQAATPKPAPPPPQADAERKAVDPESLAERVNRRAEEERAKAAAEEAERQRKACRGFKERVTEELQGLAGSEWAEGLVETVKKNREVIAVAVAAFSLGVFVSSRLFCRSSRN</sequence>
<keyword evidence="7" id="KW-0812">Transmembrane</keyword>
<feature type="domain" description="SHSP" evidence="8">
    <location>
        <begin position="11"/>
        <end position="117"/>
    </location>
</feature>
<accession>A0A811RVA5</accession>
<dbReference type="Pfam" id="PF00011">
    <property type="entry name" value="HSP20"/>
    <property type="match status" value="1"/>
</dbReference>
<evidence type="ECO:0000313" key="9">
    <source>
        <dbReference type="EMBL" id="CAD6332616.1"/>
    </source>
</evidence>
<gene>
    <name evidence="9" type="ORF">NCGR_LOCUS56714</name>
</gene>
<keyword evidence="3" id="KW-0611">Plant defense</keyword>
<dbReference type="OrthoDB" id="1431247at2759"/>
<dbReference type="Gene3D" id="2.60.40.790">
    <property type="match status" value="1"/>
</dbReference>
<dbReference type="GO" id="GO:0034605">
    <property type="term" value="P:cellular response to heat"/>
    <property type="evidence" value="ECO:0007669"/>
    <property type="project" value="TreeGrafter"/>
</dbReference>
<feature type="compositionally biased region" description="Low complexity" evidence="6">
    <location>
        <begin position="117"/>
        <end position="131"/>
    </location>
</feature>
<reference evidence="9" key="1">
    <citation type="submission" date="2020-10" db="EMBL/GenBank/DDBJ databases">
        <authorList>
            <person name="Han B."/>
            <person name="Lu T."/>
            <person name="Zhao Q."/>
            <person name="Huang X."/>
            <person name="Zhao Y."/>
        </authorList>
    </citation>
    <scope>NUCLEOTIDE SEQUENCE</scope>
</reference>
<evidence type="ECO:0000313" key="10">
    <source>
        <dbReference type="Proteomes" id="UP000604825"/>
    </source>
</evidence>
<comment type="similarity">
    <text evidence="4 5">Belongs to the small heat shock protein (HSP20) family.</text>
</comment>
<dbReference type="EMBL" id="CAJGYO010000017">
    <property type="protein sequence ID" value="CAD6332616.1"/>
    <property type="molecule type" value="Genomic_DNA"/>
</dbReference>
<dbReference type="GO" id="GO:0005886">
    <property type="term" value="C:plasma membrane"/>
    <property type="evidence" value="ECO:0007669"/>
    <property type="project" value="UniProtKB-SubCell"/>
</dbReference>
<name>A0A811RVA5_9POAL</name>
<feature type="transmembrane region" description="Helical" evidence="7">
    <location>
        <begin position="311"/>
        <end position="331"/>
    </location>
</feature>
<dbReference type="Proteomes" id="UP000604825">
    <property type="component" value="Unassembled WGS sequence"/>
</dbReference>
<feature type="compositionally biased region" description="Low complexity" evidence="6">
    <location>
        <begin position="210"/>
        <end position="230"/>
    </location>
</feature>
<feature type="compositionally biased region" description="Basic and acidic residues" evidence="6">
    <location>
        <begin position="240"/>
        <end position="277"/>
    </location>
</feature>
<organism evidence="9 10">
    <name type="scientific">Miscanthus lutarioriparius</name>
    <dbReference type="NCBI Taxonomy" id="422564"/>
    <lineage>
        <taxon>Eukaryota</taxon>
        <taxon>Viridiplantae</taxon>
        <taxon>Streptophyta</taxon>
        <taxon>Embryophyta</taxon>
        <taxon>Tracheophyta</taxon>
        <taxon>Spermatophyta</taxon>
        <taxon>Magnoliopsida</taxon>
        <taxon>Liliopsida</taxon>
        <taxon>Poales</taxon>
        <taxon>Poaceae</taxon>
        <taxon>PACMAD clade</taxon>
        <taxon>Panicoideae</taxon>
        <taxon>Andropogonodae</taxon>
        <taxon>Andropogoneae</taxon>
        <taxon>Saccharinae</taxon>
        <taxon>Miscanthus</taxon>
    </lineage>
</organism>
<feature type="compositionally biased region" description="Basic and acidic residues" evidence="6">
    <location>
        <begin position="136"/>
        <end position="170"/>
    </location>
</feature>
<proteinExistence type="inferred from homology"/>
<feature type="region of interest" description="Disordered" evidence="6">
    <location>
        <begin position="106"/>
        <end position="277"/>
    </location>
</feature>